<dbReference type="EMBL" id="OV696696">
    <property type="protein sequence ID" value="CAH1239932.1"/>
    <property type="molecule type" value="Genomic_DNA"/>
</dbReference>
<protein>
    <submittedName>
        <fullName evidence="3">Hypp5908 protein</fullName>
    </submittedName>
</protein>
<dbReference type="OrthoDB" id="6110576at2759"/>
<feature type="compositionally biased region" description="Acidic residues" evidence="1">
    <location>
        <begin position="88"/>
        <end position="105"/>
    </location>
</feature>
<feature type="compositionally biased region" description="Acidic residues" evidence="1">
    <location>
        <begin position="55"/>
        <end position="66"/>
    </location>
</feature>
<accession>A0A8J9WGZ3</accession>
<dbReference type="Pfam" id="PF25273">
    <property type="entry name" value="DUF7869"/>
    <property type="match status" value="1"/>
</dbReference>
<dbReference type="PANTHER" id="PTHR33153">
    <property type="entry name" value="MYND-TYPE DOMAIN-CONTAINING PROTEIN"/>
    <property type="match status" value="1"/>
</dbReference>
<sequence length="731" mass="84907">MLGRLPEASDRDFLASIKFFSCDICSKRYTSQLDKDIHVSRAHCTVNETRNNVYDFEESSDGEEEGMNNTRETVETYNWQYFGDTGEDVEREESDDEEDNEEDGSDVSQDPEKRKSKREWIVEETTIARFLHECLQRPVPCCRDRCVTKFSPEIIKVCRHDLWDRRGEVQRGQFILDSLKSADRRGDGQATISHFNCQGYRVCPTAWYLLYGISRSSYYMYVDKFKSGQVTAHHNSIGMLRRSAAYWLAHAWLRQFGEGFGDKMPDNIAIHLPSSMTKDGVFEKYIEKMAETKQKTVAKSTFLTMWREEMPGLKIPKTSRFNKCDVCHDLRKAVREATTADLRASIKADLDLHWEQQKQERQVYWGKVASSLSEPMSKLSIIIDGMDQTKTSLPHFMQTTKESEKWKMKMHVTGVLVHTIGVGYAFIDNLRWPHDSNLTCTVLLATLRKVATKYNNRLPDTLFLQMDNCWRECKNRFVFAFLGYLVLRNVFREVQVGYLLVGHTHEDVDQFFSQVAYRLGKEDATTVEELAKTIEACFPNVQAEELDAIFDVKEYLGDVSNNLEQHSCPHAFRFRKGPNNELVFEYKDYGIDDVWKLPHQDEVRLVESLPPAGSRPSLVKPRIERLELDQFETGVSALFRTGKLTCMQKGSLDSYIAKQAMSLEVQDRRERHILNALWPEMDMQAWAAERPMPAPVFTQEERKRIANLYTSFNKHKKTSEPKLKKKRKIRK</sequence>
<name>A0A8J9WGZ3_BRALA</name>
<dbReference type="InterPro" id="IPR057191">
    <property type="entry name" value="DUF7869"/>
</dbReference>
<gene>
    <name evidence="3" type="primary">Hypp5908</name>
    <name evidence="3" type="ORF">BLAG_LOCUS4072</name>
</gene>
<dbReference type="Proteomes" id="UP000838412">
    <property type="component" value="Chromosome 11"/>
</dbReference>
<organism evidence="3 4">
    <name type="scientific">Branchiostoma lanceolatum</name>
    <name type="common">Common lancelet</name>
    <name type="synonym">Amphioxus lanceolatum</name>
    <dbReference type="NCBI Taxonomy" id="7740"/>
    <lineage>
        <taxon>Eukaryota</taxon>
        <taxon>Metazoa</taxon>
        <taxon>Chordata</taxon>
        <taxon>Cephalochordata</taxon>
        <taxon>Leptocardii</taxon>
        <taxon>Amphioxiformes</taxon>
        <taxon>Branchiostomatidae</taxon>
        <taxon>Branchiostoma</taxon>
    </lineage>
</organism>
<reference evidence="3" key="1">
    <citation type="submission" date="2022-01" db="EMBL/GenBank/DDBJ databases">
        <authorList>
            <person name="Braso-Vives M."/>
        </authorList>
    </citation>
    <scope>NUCLEOTIDE SEQUENCE</scope>
</reference>
<evidence type="ECO:0000256" key="1">
    <source>
        <dbReference type="SAM" id="MobiDB-lite"/>
    </source>
</evidence>
<evidence type="ECO:0000313" key="4">
    <source>
        <dbReference type="Proteomes" id="UP000838412"/>
    </source>
</evidence>
<dbReference type="PROSITE" id="PS00028">
    <property type="entry name" value="ZINC_FINGER_C2H2_1"/>
    <property type="match status" value="1"/>
</dbReference>
<dbReference type="AlphaFoldDB" id="A0A8J9WGZ3"/>
<keyword evidence="4" id="KW-1185">Reference proteome</keyword>
<feature type="region of interest" description="Disordered" evidence="1">
    <location>
        <begin position="88"/>
        <end position="116"/>
    </location>
</feature>
<evidence type="ECO:0000259" key="2">
    <source>
        <dbReference type="PROSITE" id="PS00028"/>
    </source>
</evidence>
<feature type="domain" description="C2H2-type" evidence="2">
    <location>
        <begin position="22"/>
        <end position="43"/>
    </location>
</feature>
<dbReference type="InterPro" id="IPR013087">
    <property type="entry name" value="Znf_C2H2_type"/>
</dbReference>
<proteinExistence type="predicted"/>
<dbReference type="PANTHER" id="PTHR33153:SF3">
    <property type="entry name" value="TRAFFICKING PROTEIN PARTICLE COMPLEX SUBUNIT 11 DOMAIN-CONTAINING PROTEIN"/>
    <property type="match status" value="1"/>
</dbReference>
<evidence type="ECO:0000313" key="3">
    <source>
        <dbReference type="EMBL" id="CAH1239932.1"/>
    </source>
</evidence>
<feature type="region of interest" description="Disordered" evidence="1">
    <location>
        <begin position="55"/>
        <end position="74"/>
    </location>
</feature>